<keyword evidence="2" id="KW-0732">Signal</keyword>
<feature type="chain" id="PRO_5035178729" evidence="2">
    <location>
        <begin position="24"/>
        <end position="185"/>
    </location>
</feature>
<feature type="compositionally biased region" description="Low complexity" evidence="1">
    <location>
        <begin position="146"/>
        <end position="162"/>
    </location>
</feature>
<comment type="caution">
    <text evidence="3">The sequence shown here is derived from an EMBL/GenBank/DDBJ whole genome shotgun (WGS) entry which is preliminary data.</text>
</comment>
<reference evidence="3" key="1">
    <citation type="submission" date="2021-01" db="EMBL/GenBank/DDBJ databases">
        <title>Phytophthora aleatoria, a newly-described species from Pinus radiata is distinct from Phytophthora cactorum isolates based on comparative genomics.</title>
        <authorList>
            <person name="Mcdougal R."/>
            <person name="Panda P."/>
            <person name="Williams N."/>
            <person name="Studholme D.J."/>
        </authorList>
    </citation>
    <scope>NUCLEOTIDE SEQUENCE</scope>
    <source>
        <strain evidence="3">NZFS 4037</strain>
    </source>
</reference>
<evidence type="ECO:0000256" key="1">
    <source>
        <dbReference type="SAM" id="MobiDB-lite"/>
    </source>
</evidence>
<dbReference type="EMBL" id="JAENGY010001750">
    <property type="protein sequence ID" value="KAG6947159.1"/>
    <property type="molecule type" value="Genomic_DNA"/>
</dbReference>
<feature type="region of interest" description="Disordered" evidence="1">
    <location>
        <begin position="146"/>
        <end position="185"/>
    </location>
</feature>
<evidence type="ECO:0000313" key="4">
    <source>
        <dbReference type="Proteomes" id="UP000709295"/>
    </source>
</evidence>
<keyword evidence="4" id="KW-1185">Reference proteome</keyword>
<organism evidence="3 4">
    <name type="scientific">Phytophthora aleatoria</name>
    <dbReference type="NCBI Taxonomy" id="2496075"/>
    <lineage>
        <taxon>Eukaryota</taxon>
        <taxon>Sar</taxon>
        <taxon>Stramenopiles</taxon>
        <taxon>Oomycota</taxon>
        <taxon>Peronosporomycetes</taxon>
        <taxon>Peronosporales</taxon>
        <taxon>Peronosporaceae</taxon>
        <taxon>Phytophthora</taxon>
    </lineage>
</organism>
<evidence type="ECO:0000313" key="3">
    <source>
        <dbReference type="EMBL" id="KAG6947159.1"/>
    </source>
</evidence>
<protein>
    <submittedName>
        <fullName evidence="3">Uncharacterized protein</fullName>
    </submittedName>
</protein>
<evidence type="ECO:0000256" key="2">
    <source>
        <dbReference type="SAM" id="SignalP"/>
    </source>
</evidence>
<accession>A0A8J5LWP2</accession>
<proteinExistence type="predicted"/>
<name>A0A8J5LWP2_9STRA</name>
<feature type="compositionally biased region" description="Low complexity" evidence="1">
    <location>
        <begin position="120"/>
        <end position="130"/>
    </location>
</feature>
<feature type="compositionally biased region" description="Low complexity" evidence="1">
    <location>
        <begin position="168"/>
        <end position="177"/>
    </location>
</feature>
<dbReference type="AlphaFoldDB" id="A0A8J5LWP2"/>
<feature type="compositionally biased region" description="Polar residues" evidence="1">
    <location>
        <begin position="96"/>
        <end position="119"/>
    </location>
</feature>
<feature type="region of interest" description="Disordered" evidence="1">
    <location>
        <begin position="87"/>
        <end position="130"/>
    </location>
</feature>
<feature type="signal peptide" evidence="2">
    <location>
        <begin position="1"/>
        <end position="23"/>
    </location>
</feature>
<sequence length="185" mass="17997">MFPNNKMTILSFAAFAVLKGVHAEKEVAETLGLLALPALLNGGVGVPGAVGPTVSVGVGVGNGLYGTGVNVGANVLGIGANVGVGAPSCRDERGYSTDNHAYSTRASNPTTTTETNGDGSASTKTNSASATASANTIATTSASASAKATASANANADAKAGTTGTGTSGTSATSQKAYRQLRSIE</sequence>
<gene>
    <name evidence="3" type="ORF">JG688_00015675</name>
</gene>
<dbReference type="Proteomes" id="UP000709295">
    <property type="component" value="Unassembled WGS sequence"/>
</dbReference>